<dbReference type="HAMAP" id="MF_00490">
    <property type="entry name" value="ComB"/>
    <property type="match status" value="1"/>
</dbReference>
<organism evidence="9 10">
    <name type="scientific">Handelsmanbacteria sp. (strain RIFCSPLOWO2_12_FULL_64_10)</name>
    <dbReference type="NCBI Taxonomy" id="1817868"/>
    <lineage>
        <taxon>Bacteria</taxon>
        <taxon>Candidatus Handelsmaniibacteriota</taxon>
    </lineage>
</organism>
<reference evidence="9 10" key="1">
    <citation type="journal article" date="2016" name="Nat. Commun.">
        <title>Thousands of microbial genomes shed light on interconnected biogeochemical processes in an aquifer system.</title>
        <authorList>
            <person name="Anantharaman K."/>
            <person name="Brown C.T."/>
            <person name="Hug L.A."/>
            <person name="Sharon I."/>
            <person name="Castelle C.J."/>
            <person name="Probst A.J."/>
            <person name="Thomas B.C."/>
            <person name="Singh A."/>
            <person name="Wilkins M.J."/>
            <person name="Karaoz U."/>
            <person name="Brodie E.L."/>
            <person name="Williams K.H."/>
            <person name="Hubbard S.S."/>
            <person name="Banfield J.F."/>
        </authorList>
    </citation>
    <scope>NUCLEOTIDE SEQUENCE [LARGE SCALE GENOMIC DNA]</scope>
    <source>
        <strain evidence="10">RIFCSPLOWO2_12_FULL_64_10</strain>
    </source>
</reference>
<evidence type="ECO:0000256" key="2">
    <source>
        <dbReference type="ARBA" id="ARBA00009997"/>
    </source>
</evidence>
<evidence type="ECO:0000256" key="4">
    <source>
        <dbReference type="ARBA" id="ARBA00021948"/>
    </source>
</evidence>
<dbReference type="FunFam" id="3.90.1560.10:FF:000001">
    <property type="entry name" value="Probable 2-phosphosulfolactate phosphatase"/>
    <property type="match status" value="1"/>
</dbReference>
<evidence type="ECO:0000256" key="3">
    <source>
        <dbReference type="ARBA" id="ARBA00012953"/>
    </source>
</evidence>
<accession>A0A1F6CBU4</accession>
<comment type="similarity">
    <text evidence="2 8">Belongs to the ComB family.</text>
</comment>
<sequence length="239" mass="25490">MNVDLYTTPQEISDGSLANRTAVVIDALRASTTLVTALANGCREVIPTDTVERAMSTRRRIGPQGVLLCGERGGLKIQGFDLGNSPREYIPDLVTGKTLIFTSTNGSRAMVFVRGCHLGLIGAFINAGAVARRTLSGDADVAIVCSGRENALSIEDLACGGLIVSRLLESKPDAVLNDAARTAKILYERYAHDLLGLLRTSDHGRHLVEIGFGDDLPFCARIDTADVVPVIRDSKVVKG</sequence>
<gene>
    <name evidence="8" type="primary">comB</name>
    <name evidence="9" type="ORF">A3F84_18325</name>
</gene>
<evidence type="ECO:0000256" key="6">
    <source>
        <dbReference type="ARBA" id="ARBA00022842"/>
    </source>
</evidence>
<dbReference type="InterPro" id="IPR036702">
    <property type="entry name" value="ComB-like_sf"/>
</dbReference>
<evidence type="ECO:0000256" key="8">
    <source>
        <dbReference type="HAMAP-Rule" id="MF_00490"/>
    </source>
</evidence>
<dbReference type="Gene3D" id="3.90.1560.10">
    <property type="entry name" value="ComB-like"/>
    <property type="match status" value="1"/>
</dbReference>
<name>A0A1F6CBU4_HANXR</name>
<evidence type="ECO:0000313" key="10">
    <source>
        <dbReference type="Proteomes" id="UP000178606"/>
    </source>
</evidence>
<evidence type="ECO:0000256" key="7">
    <source>
        <dbReference type="ARBA" id="ARBA00033711"/>
    </source>
</evidence>
<comment type="catalytic activity">
    <reaction evidence="7 8">
        <text>(2R)-O-phospho-3-sulfolactate + H2O = (2R)-3-sulfolactate + phosphate</text>
        <dbReference type="Rhea" id="RHEA:23416"/>
        <dbReference type="ChEBI" id="CHEBI:15377"/>
        <dbReference type="ChEBI" id="CHEBI:15597"/>
        <dbReference type="ChEBI" id="CHEBI:43474"/>
        <dbReference type="ChEBI" id="CHEBI:58738"/>
        <dbReference type="EC" id="3.1.3.71"/>
    </reaction>
</comment>
<dbReference type="EMBL" id="MFKF01000313">
    <property type="protein sequence ID" value="OGG46457.1"/>
    <property type="molecule type" value="Genomic_DNA"/>
</dbReference>
<dbReference type="PANTHER" id="PTHR37311">
    <property type="entry name" value="2-PHOSPHOSULFOLACTATE PHOSPHATASE-RELATED"/>
    <property type="match status" value="1"/>
</dbReference>
<evidence type="ECO:0000256" key="5">
    <source>
        <dbReference type="ARBA" id="ARBA00022801"/>
    </source>
</evidence>
<dbReference type="PANTHER" id="PTHR37311:SF1">
    <property type="entry name" value="2-PHOSPHOSULFOLACTATE PHOSPHATASE-RELATED"/>
    <property type="match status" value="1"/>
</dbReference>
<protein>
    <recommendedName>
        <fullName evidence="4 8">Probable 2-phosphosulfolactate phosphatase</fullName>
        <ecNumber evidence="3 8">3.1.3.71</ecNumber>
    </recommendedName>
</protein>
<proteinExistence type="inferred from homology"/>
<dbReference type="InterPro" id="IPR005238">
    <property type="entry name" value="ComB-like"/>
</dbReference>
<evidence type="ECO:0000313" key="9">
    <source>
        <dbReference type="EMBL" id="OGG46457.1"/>
    </source>
</evidence>
<comment type="cofactor">
    <cofactor evidence="1 8">
        <name>Mg(2+)</name>
        <dbReference type="ChEBI" id="CHEBI:18420"/>
    </cofactor>
</comment>
<comment type="caution">
    <text evidence="9">The sequence shown here is derived from an EMBL/GenBank/DDBJ whole genome shotgun (WGS) entry which is preliminary data.</text>
</comment>
<keyword evidence="5 8" id="KW-0378">Hydrolase</keyword>
<dbReference type="GO" id="GO:0050545">
    <property type="term" value="F:sulfopyruvate decarboxylase activity"/>
    <property type="evidence" value="ECO:0007669"/>
    <property type="project" value="TreeGrafter"/>
</dbReference>
<dbReference type="GO" id="GO:0050532">
    <property type="term" value="F:2-phosphosulfolactate phosphatase activity"/>
    <property type="evidence" value="ECO:0007669"/>
    <property type="project" value="UniProtKB-UniRule"/>
</dbReference>
<evidence type="ECO:0000256" key="1">
    <source>
        <dbReference type="ARBA" id="ARBA00001946"/>
    </source>
</evidence>
<dbReference type="SUPFAM" id="SSF142823">
    <property type="entry name" value="ComB-like"/>
    <property type="match status" value="1"/>
</dbReference>
<keyword evidence="6 8" id="KW-0460">Magnesium</keyword>
<dbReference type="EC" id="3.1.3.71" evidence="3 8"/>
<dbReference type="GO" id="GO:0000287">
    <property type="term" value="F:magnesium ion binding"/>
    <property type="evidence" value="ECO:0007669"/>
    <property type="project" value="UniProtKB-UniRule"/>
</dbReference>
<dbReference type="AlphaFoldDB" id="A0A1F6CBU4"/>
<dbReference type="Proteomes" id="UP000178606">
    <property type="component" value="Unassembled WGS sequence"/>
</dbReference>
<dbReference type="Pfam" id="PF04029">
    <property type="entry name" value="2-ph_phosp"/>
    <property type="match status" value="1"/>
</dbReference>